<evidence type="ECO:0000256" key="1">
    <source>
        <dbReference type="ARBA" id="ARBA00004123"/>
    </source>
</evidence>
<dbReference type="AlphaFoldDB" id="A0A8U0WLX1"/>
<comment type="subcellular location">
    <subcellularLocation>
        <location evidence="1">Nucleus</location>
    </subcellularLocation>
</comment>
<dbReference type="InterPro" id="IPR002083">
    <property type="entry name" value="MATH/TRAF_dom"/>
</dbReference>
<keyword evidence="5" id="KW-0539">Nucleus</keyword>
<dbReference type="SUPFAM" id="SSF49599">
    <property type="entry name" value="TRAF domain-like"/>
    <property type="match status" value="1"/>
</dbReference>
<dbReference type="Pfam" id="PF24570">
    <property type="entry name" value="BACK_BPM_SPOP"/>
    <property type="match status" value="1"/>
</dbReference>
<name>A0A8U0WLX1_9MUSC</name>
<keyword evidence="8" id="KW-1185">Reference proteome</keyword>
<dbReference type="GO" id="GO:0030163">
    <property type="term" value="P:protein catabolic process"/>
    <property type="evidence" value="ECO:0007669"/>
    <property type="project" value="UniProtKB-ARBA"/>
</dbReference>
<dbReference type="Pfam" id="PF22486">
    <property type="entry name" value="MATH_2"/>
    <property type="match status" value="1"/>
</dbReference>
<dbReference type="GeneID" id="119635404"/>
<evidence type="ECO:0000256" key="5">
    <source>
        <dbReference type="ARBA" id="ARBA00023242"/>
    </source>
</evidence>
<keyword evidence="4" id="KW-0833">Ubl conjugation pathway</keyword>
<evidence type="ECO:0000313" key="8">
    <source>
        <dbReference type="Proteomes" id="UP000092443"/>
    </source>
</evidence>
<dbReference type="Gene3D" id="6.10.250.3030">
    <property type="match status" value="1"/>
</dbReference>
<evidence type="ECO:0000256" key="3">
    <source>
        <dbReference type="ARBA" id="ARBA00010846"/>
    </source>
</evidence>
<dbReference type="Gene3D" id="3.30.710.10">
    <property type="entry name" value="Potassium Channel Kv1.1, Chain A"/>
    <property type="match status" value="1"/>
</dbReference>
<dbReference type="Gene3D" id="2.60.210.10">
    <property type="entry name" value="Apoptosis, Tumor Necrosis Factor Receptor Associated Protein 2, Chain A"/>
    <property type="match status" value="1"/>
</dbReference>
<dbReference type="KEGG" id="gfs:119635404"/>
<comment type="similarity">
    <text evidence="3">Belongs to the Tdpoz family.</text>
</comment>
<dbReference type="PANTHER" id="PTHR24413">
    <property type="entry name" value="SPECKLE-TYPE POZ PROTEIN"/>
    <property type="match status" value="1"/>
</dbReference>
<sequence>MEFNSAPSVATVPEYWGHTKVKMIRFNYKWTIDDFSFWCKEESKILPSPTFFPDDNEELKWSFLNLEVLATSIAIYLELLSPSLFNKRNGVNAECMLSILNEAKEKKNTKTLGVHQYINGSDSGFKNFINKNYLLDVANGLLPKDKLTIFCEMCVKAEVIDISSQPQTQQFKLSAFKLNEDLGKLFDSEKYSDVTVVVGDRSFRVHKAVLAARSDVFAAMFEHETIECKLNRVTINDIDPEVVIEMLRFIYTSEAPNLDRMADDLLAAADKYALDNLKVMCAKALCAKLSVETAAEILILADLHSIDQLKAQTIRFILTNATDVMETQGWQNMIIMHPHLIAEAFRRLVTKHNQ</sequence>
<evidence type="ECO:0000259" key="6">
    <source>
        <dbReference type="PROSITE" id="PS50097"/>
    </source>
</evidence>
<dbReference type="GO" id="GO:0005634">
    <property type="term" value="C:nucleus"/>
    <property type="evidence" value="ECO:0007669"/>
    <property type="project" value="UniProtKB-SubCell"/>
</dbReference>
<evidence type="ECO:0000256" key="4">
    <source>
        <dbReference type="ARBA" id="ARBA00022786"/>
    </source>
</evidence>
<dbReference type="InterPro" id="IPR056423">
    <property type="entry name" value="BACK_BPM_SPOP"/>
</dbReference>
<evidence type="ECO:0000256" key="2">
    <source>
        <dbReference type="ARBA" id="ARBA00004906"/>
    </source>
</evidence>
<comment type="pathway">
    <text evidence="2">Protein modification; protein ubiquitination.</text>
</comment>
<feature type="domain" description="MATH" evidence="7">
    <location>
        <begin position="25"/>
        <end position="153"/>
    </location>
</feature>
<dbReference type="SMART" id="SM00225">
    <property type="entry name" value="BTB"/>
    <property type="match status" value="1"/>
</dbReference>
<protein>
    <submittedName>
        <fullName evidence="9">Protein roadkill-like</fullName>
    </submittedName>
</protein>
<gene>
    <name evidence="9" type="primary">LOC119635404</name>
</gene>
<dbReference type="InterPro" id="IPR000210">
    <property type="entry name" value="BTB/POZ_dom"/>
</dbReference>
<feature type="domain" description="BTB" evidence="6">
    <location>
        <begin position="192"/>
        <end position="254"/>
    </location>
</feature>
<organism evidence="8 9">
    <name type="scientific">Glossina fuscipes</name>
    <dbReference type="NCBI Taxonomy" id="7396"/>
    <lineage>
        <taxon>Eukaryota</taxon>
        <taxon>Metazoa</taxon>
        <taxon>Ecdysozoa</taxon>
        <taxon>Arthropoda</taxon>
        <taxon>Hexapoda</taxon>
        <taxon>Insecta</taxon>
        <taxon>Pterygota</taxon>
        <taxon>Neoptera</taxon>
        <taxon>Endopterygota</taxon>
        <taxon>Diptera</taxon>
        <taxon>Brachycera</taxon>
        <taxon>Muscomorpha</taxon>
        <taxon>Hippoboscoidea</taxon>
        <taxon>Glossinidae</taxon>
        <taxon>Glossina</taxon>
    </lineage>
</organism>
<dbReference type="RefSeq" id="XP_037886142.1">
    <property type="nucleotide sequence ID" value="XM_038030214.1"/>
</dbReference>
<dbReference type="PROSITE" id="PS50097">
    <property type="entry name" value="BTB"/>
    <property type="match status" value="1"/>
</dbReference>
<dbReference type="FunFam" id="3.30.710.10:FF:000159">
    <property type="entry name" value="Speckle-type POZ protein B"/>
    <property type="match status" value="1"/>
</dbReference>
<proteinExistence type="inferred from homology"/>
<dbReference type="Gene3D" id="6.20.250.50">
    <property type="match status" value="1"/>
</dbReference>
<dbReference type="SUPFAM" id="SSF54695">
    <property type="entry name" value="POZ domain"/>
    <property type="match status" value="1"/>
</dbReference>
<dbReference type="InterPro" id="IPR008974">
    <property type="entry name" value="TRAF-like"/>
</dbReference>
<dbReference type="Pfam" id="PF00651">
    <property type="entry name" value="BTB"/>
    <property type="match status" value="1"/>
</dbReference>
<accession>A0A8U0WLX1</accession>
<dbReference type="InterPro" id="IPR011333">
    <property type="entry name" value="SKP1/BTB/POZ_sf"/>
</dbReference>
<dbReference type="PROSITE" id="PS50144">
    <property type="entry name" value="MATH"/>
    <property type="match status" value="1"/>
</dbReference>
<reference evidence="9" key="1">
    <citation type="submission" date="2025-08" db="UniProtKB">
        <authorList>
            <consortium name="RefSeq"/>
        </authorList>
    </citation>
    <scope>IDENTIFICATION</scope>
    <source>
        <tissue evidence="9">Whole body pupa</tissue>
    </source>
</reference>
<evidence type="ECO:0000259" key="7">
    <source>
        <dbReference type="PROSITE" id="PS50144"/>
    </source>
</evidence>
<dbReference type="Proteomes" id="UP000092443">
    <property type="component" value="Unplaced"/>
</dbReference>
<evidence type="ECO:0000313" key="9">
    <source>
        <dbReference type="RefSeq" id="XP_037886142.1"/>
    </source>
</evidence>